<keyword evidence="2" id="KW-1185">Reference proteome</keyword>
<dbReference type="GeneID" id="54990847"/>
<evidence type="ECO:0000313" key="2">
    <source>
        <dbReference type="Proteomes" id="UP000002907"/>
    </source>
</evidence>
<reference evidence="1" key="1">
    <citation type="submission" date="2012-06" db="EMBL/GenBank/DDBJ databases">
        <title>Genomic characterization of five bacteriophages specific for Yersinia species.</title>
        <authorList>
            <person name="Skurnik M."/>
            <person name="Nawaz A."/>
            <person name="Happonen L."/>
            <person name="Butcher S."/>
            <person name="Mattinen L."/>
        </authorList>
    </citation>
    <scope>NUCLEOTIDE SEQUENCE [LARGE SCALE GENOMIC DNA]</scope>
</reference>
<gene>
    <name evidence="1" type="primary">g017</name>
    <name evidence="1" type="ORF">BN110_028_1</name>
</gene>
<dbReference type="RefSeq" id="YP_009800351.1">
    <property type="nucleotide sequence ID" value="NC_047951.1"/>
</dbReference>
<accession>I7J3R8</accession>
<protein>
    <submittedName>
        <fullName evidence="1">Uncharacterized protein</fullName>
    </submittedName>
</protein>
<dbReference type="KEGG" id="vg:54990847"/>
<sequence>MKRLEDRHWLPMAKSLGVGEDTKIIHSGCGNRPSLYIKHDADSLWAYCHRCRASGNEGKTFQRIKVKAPEKSGWFPKETLPLLDAVVLNPYQFSAILSMPGIAKHISLLSYSADTMRVYLPDMSSNYLGLDVTGAATARWYAPTRRACVVWQGLNTSSLMIVSRVSDYLLNVRAGNSVCWALNPSGRKAVIAWLCEQPQEAALADDNLPRTFINEIRAIKCLTVCSLRS</sequence>
<dbReference type="EMBL" id="HE956707">
    <property type="protein sequence ID" value="CCI88398.2"/>
    <property type="molecule type" value="Genomic_DNA"/>
</dbReference>
<evidence type="ECO:0000313" key="1">
    <source>
        <dbReference type="EMBL" id="CCI88398.2"/>
    </source>
</evidence>
<dbReference type="Proteomes" id="UP000002907">
    <property type="component" value="Segment"/>
</dbReference>
<name>I7J3R8_9CAUD</name>
<proteinExistence type="predicted"/>
<organism evidence="1 2">
    <name type="scientific">Yersinia phage phiR8-01</name>
    <dbReference type="NCBI Taxonomy" id="1206556"/>
    <lineage>
        <taxon>Viruses</taxon>
        <taxon>Duplodnaviria</taxon>
        <taxon>Heunggongvirae</taxon>
        <taxon>Uroviricota</taxon>
        <taxon>Caudoviricetes</taxon>
        <taxon>Autographivirales</taxon>
        <taxon>Autonotataviridae</taxon>
        <taxon>Melnykvirinae</taxon>
        <taxon>Pienvirus</taxon>
        <taxon>Pienvirus R801</taxon>
    </lineage>
</organism>